<proteinExistence type="predicted"/>
<gene>
    <name evidence="2" type="ORF">SASPL_134586</name>
</gene>
<accession>A0A8X8WYG5</accession>
<comment type="caution">
    <text evidence="2">The sequence shown here is derived from an EMBL/GenBank/DDBJ whole genome shotgun (WGS) entry which is preliminary data.</text>
</comment>
<dbReference type="Proteomes" id="UP000298416">
    <property type="component" value="Unassembled WGS sequence"/>
</dbReference>
<keyword evidence="3" id="KW-1185">Reference proteome</keyword>
<feature type="chain" id="PRO_5036446820" evidence="1">
    <location>
        <begin position="18"/>
        <end position="82"/>
    </location>
</feature>
<evidence type="ECO:0000313" key="2">
    <source>
        <dbReference type="EMBL" id="KAG6402393.1"/>
    </source>
</evidence>
<dbReference type="EMBL" id="PNBA02000013">
    <property type="protein sequence ID" value="KAG6402393.1"/>
    <property type="molecule type" value="Genomic_DNA"/>
</dbReference>
<evidence type="ECO:0000256" key="1">
    <source>
        <dbReference type="SAM" id="SignalP"/>
    </source>
</evidence>
<feature type="signal peptide" evidence="1">
    <location>
        <begin position="1"/>
        <end position="17"/>
    </location>
</feature>
<reference evidence="2" key="2">
    <citation type="submission" date="2020-08" db="EMBL/GenBank/DDBJ databases">
        <title>Plant Genome Project.</title>
        <authorList>
            <person name="Zhang R.-G."/>
        </authorList>
    </citation>
    <scope>NUCLEOTIDE SEQUENCE</scope>
    <source>
        <strain evidence="2">Huo1</strain>
        <tissue evidence="2">Leaf</tissue>
    </source>
</reference>
<protein>
    <submittedName>
        <fullName evidence="2">Uncharacterized protein</fullName>
    </submittedName>
</protein>
<sequence>MARSGVIAAMLVTLVAAAVVAEASEKSGSAHCMGECYFDCTQTKIFTDGECKKDCVFACAKYGNAKKFRDQDDDTKFFPSWI</sequence>
<keyword evidence="1" id="KW-0732">Signal</keyword>
<reference evidence="2" key="1">
    <citation type="submission" date="2018-01" db="EMBL/GenBank/DDBJ databases">
        <authorList>
            <person name="Mao J.F."/>
        </authorList>
    </citation>
    <scope>NUCLEOTIDE SEQUENCE</scope>
    <source>
        <strain evidence="2">Huo1</strain>
        <tissue evidence="2">Leaf</tissue>
    </source>
</reference>
<organism evidence="2">
    <name type="scientific">Salvia splendens</name>
    <name type="common">Scarlet sage</name>
    <dbReference type="NCBI Taxonomy" id="180675"/>
    <lineage>
        <taxon>Eukaryota</taxon>
        <taxon>Viridiplantae</taxon>
        <taxon>Streptophyta</taxon>
        <taxon>Embryophyta</taxon>
        <taxon>Tracheophyta</taxon>
        <taxon>Spermatophyta</taxon>
        <taxon>Magnoliopsida</taxon>
        <taxon>eudicotyledons</taxon>
        <taxon>Gunneridae</taxon>
        <taxon>Pentapetalae</taxon>
        <taxon>asterids</taxon>
        <taxon>lamiids</taxon>
        <taxon>Lamiales</taxon>
        <taxon>Lamiaceae</taxon>
        <taxon>Nepetoideae</taxon>
        <taxon>Mentheae</taxon>
        <taxon>Salviinae</taxon>
        <taxon>Salvia</taxon>
        <taxon>Salvia subgen. Calosphace</taxon>
        <taxon>core Calosphace</taxon>
    </lineage>
</organism>
<name>A0A8X8WYG5_SALSN</name>
<dbReference type="AlphaFoldDB" id="A0A8X8WYG5"/>
<evidence type="ECO:0000313" key="3">
    <source>
        <dbReference type="Proteomes" id="UP000298416"/>
    </source>
</evidence>